<name>A0AAQ3PEK8_VIGMU</name>
<evidence type="ECO:0000313" key="2">
    <source>
        <dbReference type="Proteomes" id="UP001374535"/>
    </source>
</evidence>
<dbReference type="EMBL" id="CP144700">
    <property type="protein sequence ID" value="WVZ25223.1"/>
    <property type="molecule type" value="Genomic_DNA"/>
</dbReference>
<reference evidence="1 2" key="1">
    <citation type="journal article" date="2023" name="Life. Sci Alliance">
        <title>Evolutionary insights into 3D genome organization and epigenetic landscape of Vigna mungo.</title>
        <authorList>
            <person name="Junaid A."/>
            <person name="Singh B."/>
            <person name="Bhatia S."/>
        </authorList>
    </citation>
    <scope>NUCLEOTIDE SEQUENCE [LARGE SCALE GENOMIC DNA]</scope>
    <source>
        <strain evidence="1">Urdbean</strain>
    </source>
</reference>
<proteinExistence type="predicted"/>
<dbReference type="AlphaFoldDB" id="A0AAQ3PEK8"/>
<keyword evidence="2" id="KW-1185">Reference proteome</keyword>
<accession>A0AAQ3PEK8</accession>
<gene>
    <name evidence="1" type="ORF">V8G54_003767</name>
</gene>
<protein>
    <submittedName>
        <fullName evidence="1">Uncharacterized protein</fullName>
    </submittedName>
</protein>
<sequence>MEEELHLGGHCSWLDLCVLPLMIVKLHCPVSELWNLRNRKSCDCFGVVALASDIGGNESKNQTVGDGSGQNTLPPCHCFYHLKRNQGVFVEDTWQCEEGPAWWLRLLLWKQPCGVSHLSQTQPHHHQQQEEQLLHGRVQLHMGNSACCC</sequence>
<organism evidence="1 2">
    <name type="scientific">Vigna mungo</name>
    <name type="common">Black gram</name>
    <name type="synonym">Phaseolus mungo</name>
    <dbReference type="NCBI Taxonomy" id="3915"/>
    <lineage>
        <taxon>Eukaryota</taxon>
        <taxon>Viridiplantae</taxon>
        <taxon>Streptophyta</taxon>
        <taxon>Embryophyta</taxon>
        <taxon>Tracheophyta</taxon>
        <taxon>Spermatophyta</taxon>
        <taxon>Magnoliopsida</taxon>
        <taxon>eudicotyledons</taxon>
        <taxon>Gunneridae</taxon>
        <taxon>Pentapetalae</taxon>
        <taxon>rosids</taxon>
        <taxon>fabids</taxon>
        <taxon>Fabales</taxon>
        <taxon>Fabaceae</taxon>
        <taxon>Papilionoideae</taxon>
        <taxon>50 kb inversion clade</taxon>
        <taxon>NPAAA clade</taxon>
        <taxon>indigoferoid/millettioid clade</taxon>
        <taxon>Phaseoleae</taxon>
        <taxon>Vigna</taxon>
    </lineage>
</organism>
<evidence type="ECO:0000313" key="1">
    <source>
        <dbReference type="EMBL" id="WVZ25223.1"/>
    </source>
</evidence>
<dbReference type="Proteomes" id="UP001374535">
    <property type="component" value="Chromosome 1"/>
</dbReference>